<keyword evidence="5" id="KW-0676">Redox-active center</keyword>
<dbReference type="PANTHER" id="PTHR13887">
    <property type="entry name" value="GLUTATHIONE S-TRANSFERASE KAPPA"/>
    <property type="match status" value="1"/>
</dbReference>
<dbReference type="PANTHER" id="PTHR13887:SF14">
    <property type="entry name" value="DISULFIDE BOND FORMATION PROTEIN D"/>
    <property type="match status" value="1"/>
</dbReference>
<keyword evidence="6" id="KW-0812">Transmembrane</keyword>
<keyword evidence="6" id="KW-0472">Membrane</keyword>
<name>A0A2M6K9S2_9BACT</name>
<accession>A0A2M6K9S2</accession>
<dbReference type="Pfam" id="PF13462">
    <property type="entry name" value="Thioredoxin_4"/>
    <property type="match status" value="1"/>
</dbReference>
<evidence type="ECO:0000256" key="1">
    <source>
        <dbReference type="ARBA" id="ARBA00005791"/>
    </source>
</evidence>
<keyword evidence="2" id="KW-0732">Signal</keyword>
<dbReference type="Proteomes" id="UP000230869">
    <property type="component" value="Unassembled WGS sequence"/>
</dbReference>
<protein>
    <recommendedName>
        <fullName evidence="7">Thioredoxin domain-containing protein</fullName>
    </recommendedName>
</protein>
<dbReference type="PROSITE" id="PS51352">
    <property type="entry name" value="THIOREDOXIN_2"/>
    <property type="match status" value="1"/>
</dbReference>
<dbReference type="Gene3D" id="3.40.30.10">
    <property type="entry name" value="Glutaredoxin"/>
    <property type="match status" value="1"/>
</dbReference>
<keyword evidence="4" id="KW-1015">Disulfide bond</keyword>
<dbReference type="AlphaFoldDB" id="A0A2M6K9S2"/>
<evidence type="ECO:0000313" key="8">
    <source>
        <dbReference type="EMBL" id="PIR13823.1"/>
    </source>
</evidence>
<dbReference type="EMBL" id="PCWW01000016">
    <property type="protein sequence ID" value="PIR13823.1"/>
    <property type="molecule type" value="Genomic_DNA"/>
</dbReference>
<gene>
    <name evidence="8" type="ORF">COV49_00890</name>
</gene>
<evidence type="ECO:0000259" key="7">
    <source>
        <dbReference type="PROSITE" id="PS51352"/>
    </source>
</evidence>
<organism evidence="8 9">
    <name type="scientific">Candidatus Falkowbacteria bacterium CG11_big_fil_rev_8_21_14_0_20_39_10</name>
    <dbReference type="NCBI Taxonomy" id="1974570"/>
    <lineage>
        <taxon>Bacteria</taxon>
        <taxon>Candidatus Falkowiibacteriota</taxon>
    </lineage>
</organism>
<comment type="caution">
    <text evidence="8">The sequence shown here is derived from an EMBL/GenBank/DDBJ whole genome shotgun (WGS) entry which is preliminary data.</text>
</comment>
<proteinExistence type="inferred from homology"/>
<dbReference type="InterPro" id="IPR013766">
    <property type="entry name" value="Thioredoxin_domain"/>
</dbReference>
<evidence type="ECO:0000256" key="3">
    <source>
        <dbReference type="ARBA" id="ARBA00023002"/>
    </source>
</evidence>
<evidence type="ECO:0000256" key="5">
    <source>
        <dbReference type="ARBA" id="ARBA00023284"/>
    </source>
</evidence>
<dbReference type="InterPro" id="IPR012336">
    <property type="entry name" value="Thioredoxin-like_fold"/>
</dbReference>
<reference evidence="8 9" key="1">
    <citation type="submission" date="2017-09" db="EMBL/GenBank/DDBJ databases">
        <title>Depth-based differentiation of microbial function through sediment-hosted aquifers and enrichment of novel symbionts in the deep terrestrial subsurface.</title>
        <authorList>
            <person name="Probst A.J."/>
            <person name="Ladd B."/>
            <person name="Jarett J.K."/>
            <person name="Geller-Mcgrath D.E."/>
            <person name="Sieber C.M."/>
            <person name="Emerson J.B."/>
            <person name="Anantharaman K."/>
            <person name="Thomas B.C."/>
            <person name="Malmstrom R."/>
            <person name="Stieglmeier M."/>
            <person name="Klingl A."/>
            <person name="Woyke T."/>
            <person name="Ryan C.M."/>
            <person name="Banfield J.F."/>
        </authorList>
    </citation>
    <scope>NUCLEOTIDE SEQUENCE [LARGE SCALE GENOMIC DNA]</scope>
    <source>
        <strain evidence="8">CG11_big_fil_rev_8_21_14_0_20_39_10</strain>
    </source>
</reference>
<evidence type="ECO:0000256" key="6">
    <source>
        <dbReference type="SAM" id="Phobius"/>
    </source>
</evidence>
<keyword evidence="3" id="KW-0560">Oxidoreductase</keyword>
<dbReference type="GO" id="GO:0016491">
    <property type="term" value="F:oxidoreductase activity"/>
    <property type="evidence" value="ECO:0007669"/>
    <property type="project" value="UniProtKB-KW"/>
</dbReference>
<feature type="transmembrane region" description="Helical" evidence="6">
    <location>
        <begin position="12"/>
        <end position="37"/>
    </location>
</feature>
<evidence type="ECO:0000313" key="9">
    <source>
        <dbReference type="Proteomes" id="UP000230869"/>
    </source>
</evidence>
<sequence>MLKKIFKNKNTTRIFMLAALANFILLAVLLITLKVYLFSSRPIVKPRGNVFYTADHDPLITKAPSLKDMLRGPIINGPDSARGSDKAKIIIVEFSDFECEFCHQQEEVLAKILEKYRDEVKLIWKDYPSSDSDSGSFQAAVAGRCADELGKFWEYHDLLYQSQDFSQDGLIFLAKALGLRESKFKECLEDEEIKNLVYDNIKEAQALGINGVPFVYVGKQEILGEVSYEELEKMVLSGLK</sequence>
<feature type="domain" description="Thioredoxin" evidence="7">
    <location>
        <begin position="29"/>
        <end position="240"/>
    </location>
</feature>
<dbReference type="InterPro" id="IPR036249">
    <property type="entry name" value="Thioredoxin-like_sf"/>
</dbReference>
<evidence type="ECO:0000256" key="4">
    <source>
        <dbReference type="ARBA" id="ARBA00023157"/>
    </source>
</evidence>
<comment type="similarity">
    <text evidence="1">Belongs to the thioredoxin family. DsbA subfamily.</text>
</comment>
<dbReference type="SUPFAM" id="SSF52833">
    <property type="entry name" value="Thioredoxin-like"/>
    <property type="match status" value="1"/>
</dbReference>
<keyword evidence="6" id="KW-1133">Transmembrane helix</keyword>
<evidence type="ECO:0000256" key="2">
    <source>
        <dbReference type="ARBA" id="ARBA00022729"/>
    </source>
</evidence>